<organism evidence="1 2">
    <name type="scientific">Ectocarpus siliculosus</name>
    <name type="common">Brown alga</name>
    <name type="synonym">Conferva siliculosa</name>
    <dbReference type="NCBI Taxonomy" id="2880"/>
    <lineage>
        <taxon>Eukaryota</taxon>
        <taxon>Sar</taxon>
        <taxon>Stramenopiles</taxon>
        <taxon>Ochrophyta</taxon>
        <taxon>PX clade</taxon>
        <taxon>Phaeophyceae</taxon>
        <taxon>Ectocarpales</taxon>
        <taxon>Ectocarpaceae</taxon>
        <taxon>Ectocarpus</taxon>
    </lineage>
</organism>
<evidence type="ECO:0000313" key="2">
    <source>
        <dbReference type="Proteomes" id="UP000002630"/>
    </source>
</evidence>
<keyword evidence="2" id="KW-1185">Reference proteome</keyword>
<dbReference type="OrthoDB" id="188042at2759"/>
<sequence>MAEPVKEADAGVVVPVAAAEEKQTEAKAAVTAAAAPATTVRLTDDELLVKHFPRYFYDEKETLFPIDLNRYTVDKSEVDGCNGVATPSKDGENTWLIYMNYYLFDGGVARLGGLGDHKYDLEIVIVEINRHQNVSGVFYGPHSGHEHMWIRNKDDVKEILDETGRPRVYVSLGKHASYPLPGKVTRLFGFGTDNCENPRPRDRPLFILDHQTRRVDKIDGEFAGPKRRIRRDWSVAPAVRIKDVPRRMAVPPAAQVQKELSKLAFWR</sequence>
<protein>
    <submittedName>
        <fullName evidence="1">Uncharacterized protein</fullName>
    </submittedName>
</protein>
<evidence type="ECO:0000313" key="1">
    <source>
        <dbReference type="EMBL" id="CBJ49087.1"/>
    </source>
</evidence>
<name>D7FJZ8_ECTSI</name>
<dbReference type="EMBL" id="FN647992">
    <property type="protein sequence ID" value="CBJ49087.1"/>
    <property type="molecule type" value="Genomic_DNA"/>
</dbReference>
<dbReference type="EMBL" id="FN649738">
    <property type="protein sequence ID" value="CBJ49087.1"/>
    <property type="molecule type" value="Genomic_DNA"/>
</dbReference>
<proteinExistence type="predicted"/>
<dbReference type="Proteomes" id="UP000002630">
    <property type="component" value="Linkage Group LG13"/>
</dbReference>
<reference evidence="1 2" key="1">
    <citation type="journal article" date="2010" name="Nature">
        <title>The Ectocarpus genome and the independent evolution of multicellularity in brown algae.</title>
        <authorList>
            <person name="Cock J.M."/>
            <person name="Sterck L."/>
            <person name="Rouze P."/>
            <person name="Scornet D."/>
            <person name="Allen A.E."/>
            <person name="Amoutzias G."/>
            <person name="Anthouard V."/>
            <person name="Artiguenave F."/>
            <person name="Aury J.M."/>
            <person name="Badger J.H."/>
            <person name="Beszteri B."/>
            <person name="Billiau K."/>
            <person name="Bonnet E."/>
            <person name="Bothwell J.H."/>
            <person name="Bowler C."/>
            <person name="Boyen C."/>
            <person name="Brownlee C."/>
            <person name="Carrano C.J."/>
            <person name="Charrier B."/>
            <person name="Cho G.Y."/>
            <person name="Coelho S.M."/>
            <person name="Collen J."/>
            <person name="Corre E."/>
            <person name="Da Silva C."/>
            <person name="Delage L."/>
            <person name="Delaroque N."/>
            <person name="Dittami S.M."/>
            <person name="Doulbeau S."/>
            <person name="Elias M."/>
            <person name="Farnham G."/>
            <person name="Gachon C.M."/>
            <person name="Gschloessl B."/>
            <person name="Heesch S."/>
            <person name="Jabbari K."/>
            <person name="Jubin C."/>
            <person name="Kawai H."/>
            <person name="Kimura K."/>
            <person name="Kloareg B."/>
            <person name="Kupper F.C."/>
            <person name="Lang D."/>
            <person name="Le Bail A."/>
            <person name="Leblanc C."/>
            <person name="Lerouge P."/>
            <person name="Lohr M."/>
            <person name="Lopez P.J."/>
            <person name="Martens C."/>
            <person name="Maumus F."/>
            <person name="Michel G."/>
            <person name="Miranda-Saavedra D."/>
            <person name="Morales J."/>
            <person name="Moreau H."/>
            <person name="Motomura T."/>
            <person name="Nagasato C."/>
            <person name="Napoli C.A."/>
            <person name="Nelson D.R."/>
            <person name="Nyvall-Collen P."/>
            <person name="Peters A.F."/>
            <person name="Pommier C."/>
            <person name="Potin P."/>
            <person name="Poulain J."/>
            <person name="Quesneville H."/>
            <person name="Read B."/>
            <person name="Rensing S.A."/>
            <person name="Ritter A."/>
            <person name="Rousvoal S."/>
            <person name="Samanta M."/>
            <person name="Samson G."/>
            <person name="Schroeder D.C."/>
            <person name="Segurens B."/>
            <person name="Strittmatter M."/>
            <person name="Tonon T."/>
            <person name="Tregear J.W."/>
            <person name="Valentin K."/>
            <person name="von Dassow P."/>
            <person name="Yamagishi T."/>
            <person name="Van de Peer Y."/>
            <person name="Wincker P."/>
        </authorList>
    </citation>
    <scope>NUCLEOTIDE SEQUENCE [LARGE SCALE GENOMIC DNA]</scope>
    <source>
        <strain evidence="2">Ec32 / CCAP1310/4</strain>
    </source>
</reference>
<gene>
    <name evidence="1" type="ORF">Esi_0139_0023</name>
</gene>
<dbReference type="InParanoid" id="D7FJZ8"/>
<accession>D7FJZ8</accession>
<dbReference type="AlphaFoldDB" id="D7FJZ8"/>